<dbReference type="PANTHER" id="PTHR33307">
    <property type="entry name" value="ALPHA-RHAMNOSIDASE (EUROFUNG)"/>
    <property type="match status" value="1"/>
</dbReference>
<name>K1TV68_9ZZZZ</name>
<dbReference type="InterPro" id="IPR012341">
    <property type="entry name" value="6hp_glycosidase-like_sf"/>
</dbReference>
<dbReference type="GO" id="GO:0030596">
    <property type="term" value="F:alpha-L-rhamnosidase activity"/>
    <property type="evidence" value="ECO:0007669"/>
    <property type="project" value="UniProtKB-EC"/>
</dbReference>
<dbReference type="EMBL" id="AJWY01005269">
    <property type="protein sequence ID" value="EKC70090.1"/>
    <property type="molecule type" value="Genomic_DNA"/>
</dbReference>
<proteinExistence type="predicted"/>
<dbReference type="GO" id="GO:0005975">
    <property type="term" value="P:carbohydrate metabolic process"/>
    <property type="evidence" value="ECO:0007669"/>
    <property type="project" value="InterPro"/>
</dbReference>
<dbReference type="InterPro" id="IPR008928">
    <property type="entry name" value="6-hairpin_glycosidase_sf"/>
</dbReference>
<dbReference type="Pfam" id="PF17389">
    <property type="entry name" value="Bac_rhamnosid6H"/>
    <property type="match status" value="1"/>
</dbReference>
<evidence type="ECO:0000256" key="1">
    <source>
        <dbReference type="ARBA" id="ARBA00001445"/>
    </source>
</evidence>
<feature type="non-terminal residue" evidence="4">
    <location>
        <position position="136"/>
    </location>
</feature>
<dbReference type="Gene3D" id="1.50.10.10">
    <property type="match status" value="1"/>
</dbReference>
<comment type="caution">
    <text evidence="4">The sequence shown here is derived from an EMBL/GenBank/DDBJ whole genome shotgun (WGS) entry which is preliminary data.</text>
</comment>
<evidence type="ECO:0000259" key="3">
    <source>
        <dbReference type="Pfam" id="PF17389"/>
    </source>
</evidence>
<dbReference type="SUPFAM" id="SSF48208">
    <property type="entry name" value="Six-hairpin glycosidases"/>
    <property type="match status" value="1"/>
</dbReference>
<dbReference type="EC" id="3.2.1.40" evidence="2"/>
<evidence type="ECO:0000313" key="4">
    <source>
        <dbReference type="EMBL" id="EKC70090.1"/>
    </source>
</evidence>
<evidence type="ECO:0000256" key="2">
    <source>
        <dbReference type="ARBA" id="ARBA00012652"/>
    </source>
</evidence>
<accession>K1TV68</accession>
<dbReference type="AlphaFoldDB" id="K1TV68"/>
<sequence length="136" mass="15329">MKTGSDLVNQLISNVRWGLKCNFVDVPTDCPQRDERMGWTGDAQVFSPTAMYLEDTYAFYAKYLYDMAKEQSVLGGKVPHVVPSCGVEDAACVWGDAACIIPWNLYLFYGDKSILEDQFVSMKSWVDYITKVDGDN</sequence>
<reference evidence="4" key="1">
    <citation type="journal article" date="2013" name="Environ. Microbiol.">
        <title>Microbiota from the distal guts of lean and obese adolescents exhibit partial functional redundancy besides clear differences in community structure.</title>
        <authorList>
            <person name="Ferrer M."/>
            <person name="Ruiz A."/>
            <person name="Lanza F."/>
            <person name="Haange S.B."/>
            <person name="Oberbach A."/>
            <person name="Till H."/>
            <person name="Bargiela R."/>
            <person name="Campoy C."/>
            <person name="Segura M.T."/>
            <person name="Richter M."/>
            <person name="von Bergen M."/>
            <person name="Seifert J."/>
            <person name="Suarez A."/>
        </authorList>
    </citation>
    <scope>NUCLEOTIDE SEQUENCE</scope>
</reference>
<comment type="catalytic activity">
    <reaction evidence="1">
        <text>Hydrolysis of terminal non-reducing alpha-L-rhamnose residues in alpha-L-rhamnosides.</text>
        <dbReference type="EC" id="3.2.1.40"/>
    </reaction>
</comment>
<feature type="domain" description="Alpha-L-rhamnosidase six-hairpin glycosidase" evidence="3">
    <location>
        <begin position="2"/>
        <end position="134"/>
    </location>
</feature>
<gene>
    <name evidence="4" type="ORF">LEA_07964</name>
</gene>
<dbReference type="InterPro" id="IPR016007">
    <property type="entry name" value="Alpha_rhamnosid"/>
</dbReference>
<dbReference type="InterPro" id="IPR035396">
    <property type="entry name" value="Bac_rhamnosid6H"/>
</dbReference>
<dbReference type="PANTHER" id="PTHR33307:SF6">
    <property type="entry name" value="ALPHA-RHAMNOSIDASE (EUROFUNG)-RELATED"/>
    <property type="match status" value="1"/>
</dbReference>
<organism evidence="4">
    <name type="scientific">human gut metagenome</name>
    <dbReference type="NCBI Taxonomy" id="408170"/>
    <lineage>
        <taxon>unclassified sequences</taxon>
        <taxon>metagenomes</taxon>
        <taxon>organismal metagenomes</taxon>
    </lineage>
</organism>
<protein>
    <recommendedName>
        <fullName evidence="2">alpha-L-rhamnosidase</fullName>
        <ecNumber evidence="2">3.2.1.40</ecNumber>
    </recommendedName>
</protein>